<feature type="compositionally biased region" description="Polar residues" evidence="1">
    <location>
        <begin position="942"/>
        <end position="952"/>
    </location>
</feature>
<protein>
    <submittedName>
        <fullName evidence="2">Caprin-2</fullName>
    </submittedName>
</protein>
<feature type="region of interest" description="Disordered" evidence="1">
    <location>
        <begin position="38"/>
        <end position="83"/>
    </location>
</feature>
<feature type="region of interest" description="Disordered" evidence="1">
    <location>
        <begin position="1012"/>
        <end position="1062"/>
    </location>
</feature>
<feature type="compositionally biased region" description="Acidic residues" evidence="1">
    <location>
        <begin position="67"/>
        <end position="82"/>
    </location>
</feature>
<organism evidence="2 3">
    <name type="scientific">Frankliniella fusca</name>
    <dbReference type="NCBI Taxonomy" id="407009"/>
    <lineage>
        <taxon>Eukaryota</taxon>
        <taxon>Metazoa</taxon>
        <taxon>Ecdysozoa</taxon>
        <taxon>Arthropoda</taxon>
        <taxon>Hexapoda</taxon>
        <taxon>Insecta</taxon>
        <taxon>Pterygota</taxon>
        <taxon>Neoptera</taxon>
        <taxon>Paraneoptera</taxon>
        <taxon>Thysanoptera</taxon>
        <taxon>Terebrantia</taxon>
        <taxon>Thripoidea</taxon>
        <taxon>Thripidae</taxon>
        <taxon>Frankliniella</taxon>
    </lineage>
</organism>
<feature type="compositionally biased region" description="Low complexity" evidence="1">
    <location>
        <begin position="38"/>
        <end position="57"/>
    </location>
</feature>
<accession>A0AAE1HGC5</accession>
<evidence type="ECO:0000313" key="3">
    <source>
        <dbReference type="Proteomes" id="UP001219518"/>
    </source>
</evidence>
<name>A0AAE1HGC5_9NEOP</name>
<dbReference type="Proteomes" id="UP001219518">
    <property type="component" value="Unassembled WGS sequence"/>
</dbReference>
<dbReference type="PANTHER" id="PTHR33053:SF25">
    <property type="entry name" value="TRANSPOSASE DOMAIN-CONTAINING PROTEIN"/>
    <property type="match status" value="1"/>
</dbReference>
<evidence type="ECO:0000313" key="2">
    <source>
        <dbReference type="EMBL" id="KAK3920772.1"/>
    </source>
</evidence>
<feature type="compositionally biased region" description="Acidic residues" evidence="1">
    <location>
        <begin position="98"/>
        <end position="125"/>
    </location>
</feature>
<dbReference type="EMBL" id="JAHWGI010001022">
    <property type="protein sequence ID" value="KAK3920772.1"/>
    <property type="molecule type" value="Genomic_DNA"/>
</dbReference>
<reference evidence="2" key="1">
    <citation type="submission" date="2021-07" db="EMBL/GenBank/DDBJ databases">
        <authorList>
            <person name="Catto M.A."/>
            <person name="Jacobson A."/>
            <person name="Kennedy G."/>
            <person name="Labadie P."/>
            <person name="Hunt B.G."/>
            <person name="Srinivasan R."/>
        </authorList>
    </citation>
    <scope>NUCLEOTIDE SEQUENCE</scope>
    <source>
        <strain evidence="2">PL_HMW_Pooled</strain>
        <tissue evidence="2">Head</tissue>
    </source>
</reference>
<feature type="compositionally biased region" description="Basic and acidic residues" evidence="1">
    <location>
        <begin position="1304"/>
        <end position="1321"/>
    </location>
</feature>
<feature type="region of interest" description="Disordered" evidence="1">
    <location>
        <begin position="98"/>
        <end position="134"/>
    </location>
</feature>
<feature type="compositionally biased region" description="Polar residues" evidence="1">
    <location>
        <begin position="1014"/>
        <end position="1031"/>
    </location>
</feature>
<keyword evidence="3" id="KW-1185">Reference proteome</keyword>
<feature type="compositionally biased region" description="Low complexity" evidence="1">
    <location>
        <begin position="1051"/>
        <end position="1061"/>
    </location>
</feature>
<reference evidence="2" key="2">
    <citation type="journal article" date="2023" name="BMC Genomics">
        <title>Pest status, molecular evolution, and epigenetic factors derived from the genome assembly of Frankliniella fusca, a thysanopteran phytovirus vector.</title>
        <authorList>
            <person name="Catto M.A."/>
            <person name="Labadie P.E."/>
            <person name="Jacobson A.L."/>
            <person name="Kennedy G.G."/>
            <person name="Srinivasan R."/>
            <person name="Hunt B.G."/>
        </authorList>
    </citation>
    <scope>NUCLEOTIDE SEQUENCE</scope>
    <source>
        <strain evidence="2">PL_HMW_Pooled</strain>
    </source>
</reference>
<proteinExistence type="predicted"/>
<feature type="region of interest" description="Disordered" evidence="1">
    <location>
        <begin position="931"/>
        <end position="978"/>
    </location>
</feature>
<sequence>MDEEEYAFRRAFRQRNRERARRALNNLQEIQYLRALVNNHGSGNESSSGSEDGNLNNTDSEVGFAESESEADDQEQGNDMDEEIGHEQVEEEVAINLDDEIGQEEQVEEEGDEVEEGEEADEEEHDNNNQNNGVLEMDNEEQLNFENYDELEQFVIQNLKEWGSSGGVLSMSKLDELLGRLCPAFPNLPKSYKTLLSTAKKSDILRTEDFKFWYKGIKKNLDQRNLNNYLQVHEVIQIDFNIDGLPLSKGSSKMKFWPILGKLVGTEGDIFIVALYCGTKDPADIDIFLGDLVLELNDLMNNGYTLGDRNIRFEVRDFILDAPARSLVKCCIGHAGYGACEKCTVHGVYLLDRINFAHIGPECTARTDESYSAREDRLHHTGRSPLELIEIGMVSQFRLDTLHLLYKGVFSRLLDAILTWEGPWNMDAATIREVSNLLLGWKSSCPMDFNRKPRPLEEWYKYKATELRRFLLYDSVVAFQNKIHENLYRLLLLLHSSIYILASSYLLPRFSENAEVFLNAFVTYAAQIFGDHFVSYNVHSLTHLVDECRVRGVIEEFSAFPYENALKSIKETLRSGYLPLEQVLKRDSERSNGKEVVLKNQENLVQLHGPHVDEQECERGEQFSSISVNRTTFKINEKDSVFMTVTGQVMILKNIIFRNGRIFFVGNRFQDSDNFYLYPIESSKLGIFQVWNLNQARECVPLSDVFGKCWLIKTEDSFVSIPLFVVVRFTDGENTEHEAVSRKWLHVNPETTAIECWWPEFEVTTAKLMTLVTKHQTPDCETWASHPCEIIKTYGAYLDAHLGAKRRTTDKNYETEKELGPGKRKRIPNKRLIPLDNETENKNGPKIRHADVKSPAVVLPAPPAISVPSESSKTFQVGNKPVTILSGSTPSSSKQTSVPRSLNIVRKNKKGSKVSDLEGLRSLIDLKKSEASKKTEVKENFQEVSSKSTKGTPSKILSAKDQASSEDEETPFLNDKLPQENVSILKDGGNLSSTLHKNTIFLQVRDDSLKQLGSEGSCSVSSQHGTAVSKKSSFKRPASKELVPAKPDLNSSSISRTAESSSDFEIPPSYELVSEMPGLSVSSFISGTAESSSDFEIPPSNELVSEMPGLIVSSFIPGTAESSSDFERPSSNELVSEKPGLSVSSFISGAAESSSGFQGQVIRYLKTLDRKIEDIATNQAKLNLYLLPNEKVVNSPPGMPTCPLLTIDSLKTIENYLKDEENLATMCVYLSSHVSKNPDKEKESTKKVLASLLGNSLAKEFSFKGRRGKMNFSAHPLWKVVKGALCSKLENSDLSEAEATTKSWLKDAPNRTQEDGTETGRKQTAKPSRRSGILSDSE</sequence>
<gene>
    <name evidence="2" type="ORF">KUF71_010009</name>
</gene>
<comment type="caution">
    <text evidence="2">The sequence shown here is derived from an EMBL/GenBank/DDBJ whole genome shotgun (WGS) entry which is preliminary data.</text>
</comment>
<dbReference type="PANTHER" id="PTHR33053">
    <property type="entry name" value="PROTEIN, PUTATIVE-RELATED"/>
    <property type="match status" value="1"/>
</dbReference>
<feature type="compositionally biased region" description="Basic and acidic residues" evidence="1">
    <location>
        <begin position="931"/>
        <end position="941"/>
    </location>
</feature>
<feature type="region of interest" description="Disordered" evidence="1">
    <location>
        <begin position="1296"/>
        <end position="1338"/>
    </location>
</feature>
<evidence type="ECO:0000256" key="1">
    <source>
        <dbReference type="SAM" id="MobiDB-lite"/>
    </source>
</evidence>